<name>K1YXY8_9BACT</name>
<feature type="transmembrane region" description="Helical" evidence="1">
    <location>
        <begin position="6"/>
        <end position="25"/>
    </location>
</feature>
<reference evidence="2" key="1">
    <citation type="journal article" date="2012" name="Science">
        <title>Fermentation, hydrogen, and sulfur metabolism in multiple uncultivated bacterial phyla.</title>
        <authorList>
            <person name="Wrighton K.C."/>
            <person name="Thomas B.C."/>
            <person name="Sharon I."/>
            <person name="Miller C.S."/>
            <person name="Castelle C.J."/>
            <person name="VerBerkmoes N.C."/>
            <person name="Wilkins M.J."/>
            <person name="Hettich R.L."/>
            <person name="Lipton M.S."/>
            <person name="Williams K.H."/>
            <person name="Long P.E."/>
            <person name="Banfield J.F."/>
        </authorList>
    </citation>
    <scope>NUCLEOTIDE SEQUENCE [LARGE SCALE GENOMIC DNA]</scope>
</reference>
<evidence type="ECO:0000256" key="1">
    <source>
        <dbReference type="SAM" id="Phobius"/>
    </source>
</evidence>
<keyword evidence="1" id="KW-0812">Transmembrane</keyword>
<accession>K1YXY8</accession>
<organism evidence="2">
    <name type="scientific">uncultured bacterium</name>
    <name type="common">gcode 4</name>
    <dbReference type="NCBI Taxonomy" id="1234023"/>
    <lineage>
        <taxon>Bacteria</taxon>
        <taxon>environmental samples</taxon>
    </lineage>
</organism>
<comment type="caution">
    <text evidence="2">The sequence shown here is derived from an EMBL/GenBank/DDBJ whole genome shotgun (WGS) entry which is preliminary data.</text>
</comment>
<feature type="transmembrane region" description="Helical" evidence="1">
    <location>
        <begin position="57"/>
        <end position="77"/>
    </location>
</feature>
<evidence type="ECO:0000313" key="2">
    <source>
        <dbReference type="EMBL" id="EKD30259.1"/>
    </source>
</evidence>
<keyword evidence="1" id="KW-1133">Transmembrane helix</keyword>
<sequence>MPITEFQIIILSIYIFSFILIVTFFEIRLNYIHKRHIEKLWPIWEDGLRIIDRKLKIIVRILFVLLFAISIISILTLL</sequence>
<gene>
    <name evidence="2" type="ORF">ACD_78C00105G0004</name>
</gene>
<dbReference type="AlphaFoldDB" id="K1YXY8"/>
<protein>
    <submittedName>
        <fullName evidence="2">Uncharacterized protein</fullName>
    </submittedName>
</protein>
<dbReference type="EMBL" id="AMFJ01034105">
    <property type="protein sequence ID" value="EKD30259.1"/>
    <property type="molecule type" value="Genomic_DNA"/>
</dbReference>
<proteinExistence type="predicted"/>
<keyword evidence="1" id="KW-0472">Membrane</keyword>